<keyword evidence="3" id="KW-1185">Reference proteome</keyword>
<reference evidence="2 3" key="1">
    <citation type="journal article" date="2018" name="Int. J. Syst. Evol. Microbiol.">
        <title>Bifidobacterium callitrichidarum sp. nov. from the faeces of the emperor tamarin (Saguinus imperator).</title>
        <authorList>
            <person name="Modesto M."/>
            <person name="Michelini S."/>
            <person name="Sansosti M.C."/>
            <person name="De Filippo C."/>
            <person name="Cavalieri D."/>
            <person name="Qvirist L."/>
            <person name="Andlid T."/>
            <person name="Spiezio C."/>
            <person name="Sandri C."/>
            <person name="Pascarelli S."/>
            <person name="Sgorbati B."/>
            <person name="Mattarelli P."/>
        </authorList>
    </citation>
    <scope>NUCLEOTIDE SEQUENCE [LARGE SCALE GENOMIC DNA]</scope>
    <source>
        <strain evidence="2 3">TRI 5</strain>
    </source>
</reference>
<dbReference type="AlphaFoldDB" id="A0A2U2NCJ0"/>
<evidence type="ECO:0000313" key="3">
    <source>
        <dbReference type="Proteomes" id="UP000245876"/>
    </source>
</evidence>
<evidence type="ECO:0000256" key="1">
    <source>
        <dbReference type="SAM" id="Coils"/>
    </source>
</evidence>
<feature type="coiled-coil region" evidence="1">
    <location>
        <begin position="37"/>
        <end position="78"/>
    </location>
</feature>
<name>A0A2U2NCJ0_9BIFI</name>
<dbReference type="EMBL" id="QFFM01000003">
    <property type="protein sequence ID" value="PWG66719.1"/>
    <property type="molecule type" value="Genomic_DNA"/>
</dbReference>
<dbReference type="Proteomes" id="UP000245876">
    <property type="component" value="Unassembled WGS sequence"/>
</dbReference>
<proteinExistence type="predicted"/>
<keyword evidence="1" id="KW-0175">Coiled coil</keyword>
<gene>
    <name evidence="2" type="ORF">DF196_02110</name>
</gene>
<sequence length="272" mass="31309">MTLQDILDEELFWHDLYNNRRAERIAEEQEARRAADARQHSEDMAALQNSVDELKKQLAAERQARRNEEQQRLNAEARFRFEMWSQTDNGRKYLREKTLFLEKAKVVEIMVDAIEQDTKEYVGKWLLHNGYWPNPAYYGITAKGQLLKQPLFGAAKKRDEAVKRFNAAVAKAKKEHMNDAKQYVAGPLIETFSRGFWINEYRQGKKIIQAVEKESQFDQAPNLPAKELIVKAEPGVKIGLFSDKGHIVEALTSLYGGTINDERGAQPQVLSD</sequence>
<protein>
    <submittedName>
        <fullName evidence="2">Uncharacterized protein</fullName>
    </submittedName>
</protein>
<evidence type="ECO:0000313" key="2">
    <source>
        <dbReference type="EMBL" id="PWG66719.1"/>
    </source>
</evidence>
<accession>A0A2U2NCJ0</accession>
<comment type="caution">
    <text evidence="2">The sequence shown here is derived from an EMBL/GenBank/DDBJ whole genome shotgun (WGS) entry which is preliminary data.</text>
</comment>
<dbReference type="RefSeq" id="WP_109056288.1">
    <property type="nucleotide sequence ID" value="NZ_QFFM01000003.1"/>
</dbReference>
<organism evidence="2 3">
    <name type="scientific">Bifidobacterium callitrichidarum</name>
    <dbReference type="NCBI Taxonomy" id="2052941"/>
    <lineage>
        <taxon>Bacteria</taxon>
        <taxon>Bacillati</taxon>
        <taxon>Actinomycetota</taxon>
        <taxon>Actinomycetes</taxon>
        <taxon>Bifidobacteriales</taxon>
        <taxon>Bifidobacteriaceae</taxon>
        <taxon>Bifidobacterium</taxon>
    </lineage>
</organism>